<organism evidence="19">
    <name type="scientific">Parvasolenaia rivularis</name>
    <dbReference type="NCBI Taxonomy" id="1491190"/>
    <lineage>
        <taxon>Eukaryota</taxon>
        <taxon>Metazoa</taxon>
        <taxon>Spiralia</taxon>
        <taxon>Lophotrochozoa</taxon>
        <taxon>Mollusca</taxon>
        <taxon>Bivalvia</taxon>
        <taxon>Autobranchia</taxon>
        <taxon>Heteroconchia</taxon>
        <taxon>Palaeoheterodonta</taxon>
        <taxon>Unionida</taxon>
        <taxon>Unionoidea</taxon>
        <taxon>Unionidae</taxon>
        <taxon>Gonideinae</taxon>
        <taxon>Parvasolenaia</taxon>
    </lineage>
</organism>
<evidence type="ECO:0000256" key="1">
    <source>
        <dbReference type="ARBA" id="ARBA00004448"/>
    </source>
</evidence>
<keyword evidence="5" id="KW-0813">Transport</keyword>
<dbReference type="PANTHER" id="PTHR46552">
    <property type="entry name" value="NADH-UBIQUINONE OXIDOREDUCTASE CHAIN 2"/>
    <property type="match status" value="1"/>
</dbReference>
<dbReference type="InterPro" id="IPR003917">
    <property type="entry name" value="NADH_UbQ_OxRdtase_chain2"/>
</dbReference>
<keyword evidence="6 17" id="KW-0679">Respiratory chain</keyword>
<evidence type="ECO:0000256" key="13">
    <source>
        <dbReference type="ARBA" id="ARBA00023075"/>
    </source>
</evidence>
<feature type="transmembrane region" description="Helical" evidence="17">
    <location>
        <begin position="140"/>
        <end position="158"/>
    </location>
</feature>
<evidence type="ECO:0000259" key="18">
    <source>
        <dbReference type="Pfam" id="PF00361"/>
    </source>
</evidence>
<evidence type="ECO:0000256" key="14">
    <source>
        <dbReference type="ARBA" id="ARBA00023128"/>
    </source>
</evidence>
<feature type="transmembrane region" description="Helical" evidence="17">
    <location>
        <begin position="12"/>
        <end position="32"/>
    </location>
</feature>
<keyword evidence="15 17" id="KW-0472">Membrane</keyword>
<keyword evidence="9 17" id="KW-1278">Translocase</keyword>
<evidence type="ECO:0000256" key="9">
    <source>
        <dbReference type="ARBA" id="ARBA00022967"/>
    </source>
</evidence>
<keyword evidence="12 17" id="KW-0520">NAD</keyword>
<evidence type="ECO:0000256" key="5">
    <source>
        <dbReference type="ARBA" id="ARBA00022448"/>
    </source>
</evidence>
<feature type="transmembrane region" description="Helical" evidence="17">
    <location>
        <begin position="84"/>
        <end position="103"/>
    </location>
</feature>
<dbReference type="GO" id="GO:0005743">
    <property type="term" value="C:mitochondrial inner membrane"/>
    <property type="evidence" value="ECO:0007669"/>
    <property type="project" value="UniProtKB-SubCell"/>
</dbReference>
<evidence type="ECO:0000256" key="12">
    <source>
        <dbReference type="ARBA" id="ARBA00023027"/>
    </source>
</evidence>
<feature type="domain" description="NADH:quinone oxidoreductase/Mrp antiporter transmembrane" evidence="18">
    <location>
        <begin position="84"/>
        <end position="274"/>
    </location>
</feature>
<keyword evidence="11 17" id="KW-1133">Transmembrane helix</keyword>
<gene>
    <name evidence="19" type="primary">nad2</name>
</gene>
<feature type="transmembrane region" description="Helical" evidence="17">
    <location>
        <begin position="266"/>
        <end position="286"/>
    </location>
</feature>
<dbReference type="AlphaFoldDB" id="A0A3G1GHK4"/>
<name>A0A3G1GHK4_9BIVA</name>
<evidence type="ECO:0000256" key="6">
    <source>
        <dbReference type="ARBA" id="ARBA00022660"/>
    </source>
</evidence>
<protein>
    <recommendedName>
        <fullName evidence="4 17">NADH-ubiquinone oxidoreductase chain 2</fullName>
        <ecNumber evidence="3 17">7.1.1.2</ecNumber>
    </recommendedName>
</protein>
<accession>A0A3G1GHK4</accession>
<evidence type="ECO:0000256" key="7">
    <source>
        <dbReference type="ARBA" id="ARBA00022692"/>
    </source>
</evidence>
<dbReference type="EC" id="7.1.1.2" evidence="3 17"/>
<evidence type="ECO:0000256" key="3">
    <source>
        <dbReference type="ARBA" id="ARBA00012944"/>
    </source>
</evidence>
<comment type="subcellular location">
    <subcellularLocation>
        <location evidence="1 17">Mitochondrion inner membrane</location>
        <topology evidence="1 17">Multi-pass membrane protein</topology>
    </subcellularLocation>
</comment>
<dbReference type="PRINTS" id="PR01436">
    <property type="entry name" value="NADHDHGNASE2"/>
</dbReference>
<dbReference type="Pfam" id="PF00361">
    <property type="entry name" value="Proton_antipo_M"/>
    <property type="match status" value="1"/>
</dbReference>
<dbReference type="GO" id="GO:0008137">
    <property type="term" value="F:NADH dehydrogenase (ubiquinone) activity"/>
    <property type="evidence" value="ECO:0007669"/>
    <property type="project" value="UniProtKB-EC"/>
</dbReference>
<comment type="function">
    <text evidence="17">Core subunit of the mitochondrial membrane respiratory chain NADH dehydrogenase (Complex I) which catalyzes electron transfer from NADH through the respiratory chain, using ubiquinone as an electron acceptor. Essential for the catalytic activity and assembly of complex I.</text>
</comment>
<dbReference type="EMBL" id="KY007142">
    <property type="protein sequence ID" value="APA19192.1"/>
    <property type="molecule type" value="Genomic_DNA"/>
</dbReference>
<evidence type="ECO:0000256" key="2">
    <source>
        <dbReference type="ARBA" id="ARBA00007012"/>
    </source>
</evidence>
<evidence type="ECO:0000256" key="10">
    <source>
        <dbReference type="ARBA" id="ARBA00022982"/>
    </source>
</evidence>
<dbReference type="GO" id="GO:0006120">
    <property type="term" value="P:mitochondrial electron transport, NADH to ubiquinone"/>
    <property type="evidence" value="ECO:0007669"/>
    <property type="project" value="InterPro"/>
</dbReference>
<sequence>MKTKMPTFSLMLMMSTLLATMSTNTLLVWMMLELNMLTFIPLMTSNNSTTETESSIKYLIPQMFASGLFMTSILMATVTPNSNILSTVALITKLGGAPLHAWFPTVMQSTNLNSSFILATWQKLAPTLLLTNPQLSHTPMMTFFAVVSALWGSLAGLNQTNLLKLMAFSSISHLGWLLIASMFNSVLPLIYLMSYSMSALPIFMHMQNPHIKTYNTTTLSPLNNYTQTSFIVSMLSLAGLPPLAMFLNKLPIIILMTSTTSLLTPLIALIVSTMISLYFYLSLAIMMTLNSTSKQTTKTTLSNMKSTMYAISMMFQCSALPLWLTTQTH</sequence>
<comment type="similarity">
    <text evidence="2 17">Belongs to the complex I subunit 2 family.</text>
</comment>
<keyword evidence="10 17" id="KW-0249">Electron transport</keyword>
<evidence type="ECO:0000256" key="16">
    <source>
        <dbReference type="ARBA" id="ARBA00049551"/>
    </source>
</evidence>
<dbReference type="PANTHER" id="PTHR46552:SF1">
    <property type="entry name" value="NADH-UBIQUINONE OXIDOREDUCTASE CHAIN 2"/>
    <property type="match status" value="1"/>
</dbReference>
<feature type="transmembrane region" description="Helical" evidence="17">
    <location>
        <begin position="58"/>
        <end position="77"/>
    </location>
</feature>
<feature type="transmembrane region" description="Helical" evidence="17">
    <location>
        <begin position="165"/>
        <end position="183"/>
    </location>
</feature>
<keyword evidence="7 17" id="KW-0812">Transmembrane</keyword>
<dbReference type="InterPro" id="IPR050175">
    <property type="entry name" value="Complex_I_Subunit_2"/>
</dbReference>
<evidence type="ECO:0000313" key="19">
    <source>
        <dbReference type="EMBL" id="APA19192.1"/>
    </source>
</evidence>
<keyword evidence="8 17" id="KW-0999">Mitochondrion inner membrane</keyword>
<dbReference type="InterPro" id="IPR001750">
    <property type="entry name" value="ND/Mrp_TM"/>
</dbReference>
<evidence type="ECO:0000256" key="11">
    <source>
        <dbReference type="ARBA" id="ARBA00022989"/>
    </source>
</evidence>
<geneLocation type="mitochondrion" evidence="19"/>
<feature type="transmembrane region" description="Helical" evidence="17">
    <location>
        <begin position="307"/>
        <end position="324"/>
    </location>
</feature>
<evidence type="ECO:0000256" key="17">
    <source>
        <dbReference type="RuleBase" id="RU003403"/>
    </source>
</evidence>
<keyword evidence="13 17" id="KW-0830">Ubiquinone</keyword>
<evidence type="ECO:0000256" key="4">
    <source>
        <dbReference type="ARBA" id="ARBA00021008"/>
    </source>
</evidence>
<evidence type="ECO:0000256" key="8">
    <source>
        <dbReference type="ARBA" id="ARBA00022792"/>
    </source>
</evidence>
<evidence type="ECO:0000256" key="15">
    <source>
        <dbReference type="ARBA" id="ARBA00023136"/>
    </source>
</evidence>
<proteinExistence type="inferred from homology"/>
<comment type="catalytic activity">
    <reaction evidence="16 17">
        <text>a ubiquinone + NADH + 5 H(+)(in) = a ubiquinol + NAD(+) + 4 H(+)(out)</text>
        <dbReference type="Rhea" id="RHEA:29091"/>
        <dbReference type="Rhea" id="RHEA-COMP:9565"/>
        <dbReference type="Rhea" id="RHEA-COMP:9566"/>
        <dbReference type="ChEBI" id="CHEBI:15378"/>
        <dbReference type="ChEBI" id="CHEBI:16389"/>
        <dbReference type="ChEBI" id="CHEBI:17976"/>
        <dbReference type="ChEBI" id="CHEBI:57540"/>
        <dbReference type="ChEBI" id="CHEBI:57945"/>
        <dbReference type="EC" id="7.1.1.2"/>
    </reaction>
</comment>
<keyword evidence="14 17" id="KW-0496">Mitochondrion</keyword>
<reference evidence="19" key="1">
    <citation type="submission" date="2016-10" db="EMBL/GenBank/DDBJ databases">
        <title>Comparative analyses of the complete Maternally and Paternally Inherited mitochondrial genomes of the Endangered Freshwater Mussel Solenaia rivularis (Bivalvia: Unionidae) and phylogenetic analyses.</title>
        <authorList>
            <person name="Zhou C.H."/>
            <person name="Huang X.C."/>
            <person name="Wu X.P."/>
            <person name="Ouyang S."/>
        </authorList>
    </citation>
    <scope>NUCLEOTIDE SEQUENCE</scope>
</reference>
<feature type="transmembrane region" description="Helical" evidence="17">
    <location>
        <begin position="227"/>
        <end position="246"/>
    </location>
</feature>